<evidence type="ECO:0000313" key="1">
    <source>
        <dbReference type="EMBL" id="PCI93871.1"/>
    </source>
</evidence>
<dbReference type="Proteomes" id="UP000217838">
    <property type="component" value="Unassembled WGS sequence"/>
</dbReference>
<evidence type="ECO:0008006" key="3">
    <source>
        <dbReference type="Google" id="ProtNLM"/>
    </source>
</evidence>
<dbReference type="NCBIfam" id="TIGR02532">
    <property type="entry name" value="IV_pilin_GFxxxE"/>
    <property type="match status" value="1"/>
</dbReference>
<comment type="caution">
    <text evidence="1">The sequence shown here is derived from an EMBL/GenBank/DDBJ whole genome shotgun (WGS) entry which is preliminary data.</text>
</comment>
<proteinExistence type="predicted"/>
<gene>
    <name evidence="1" type="ORF">COB11_04615</name>
</gene>
<protein>
    <recommendedName>
        <fullName evidence="3">Prepilin-type N-terminal cleavage/methylation domain-containing protein</fullName>
    </recommendedName>
</protein>
<dbReference type="InterPro" id="IPR012902">
    <property type="entry name" value="N_methyl_site"/>
</dbReference>
<name>A0A2A4YGQ6_UNCAE</name>
<dbReference type="Pfam" id="PF07963">
    <property type="entry name" value="N_methyl"/>
    <property type="match status" value="1"/>
</dbReference>
<sequence>MMKKKLMKLTKKRTKRAFTLIEIMVCISLLSLIGGLFAYKAKDLFSVYNFRSDKRKLINALELARHLSVSYQADVETVITKEKLGYDLVISTDEPGLEDHNMLFKKISFTHIDKIAYLSDKKKEDPIKILFSSSGWLFPVGTLQIRSKGEEVVNIDLGINITSSS</sequence>
<organism evidence="1 2">
    <name type="scientific">Aerophobetes bacterium</name>
    <dbReference type="NCBI Taxonomy" id="2030807"/>
    <lineage>
        <taxon>Bacteria</taxon>
        <taxon>Candidatus Aerophobota</taxon>
    </lineage>
</organism>
<dbReference type="EMBL" id="NVUU01000050">
    <property type="protein sequence ID" value="PCI93871.1"/>
    <property type="molecule type" value="Genomic_DNA"/>
</dbReference>
<dbReference type="AlphaFoldDB" id="A0A2A4YGQ6"/>
<reference evidence="2" key="1">
    <citation type="submission" date="2017-08" db="EMBL/GenBank/DDBJ databases">
        <title>A dynamic microbial community with high functional redundancy inhabits the cold, oxic subseafloor aquifer.</title>
        <authorList>
            <person name="Tully B.J."/>
            <person name="Wheat C.G."/>
            <person name="Glazer B.T."/>
            <person name="Huber J.A."/>
        </authorList>
    </citation>
    <scope>NUCLEOTIDE SEQUENCE [LARGE SCALE GENOMIC DNA]</scope>
</reference>
<accession>A0A2A4YGQ6</accession>
<evidence type="ECO:0000313" key="2">
    <source>
        <dbReference type="Proteomes" id="UP000217838"/>
    </source>
</evidence>